<dbReference type="GO" id="GO:0008270">
    <property type="term" value="F:zinc ion binding"/>
    <property type="evidence" value="ECO:0007669"/>
    <property type="project" value="UniProtKB-KW"/>
</dbReference>
<dbReference type="InterPro" id="IPR002893">
    <property type="entry name" value="Znf_MYND"/>
</dbReference>
<evidence type="ECO:0000256" key="4">
    <source>
        <dbReference type="PROSITE-ProRule" id="PRU00134"/>
    </source>
</evidence>
<evidence type="ECO:0000259" key="5">
    <source>
        <dbReference type="PROSITE" id="PS50865"/>
    </source>
</evidence>
<dbReference type="OrthoDB" id="2757990at2759"/>
<evidence type="ECO:0000256" key="1">
    <source>
        <dbReference type="ARBA" id="ARBA00022723"/>
    </source>
</evidence>
<evidence type="ECO:0000313" key="6">
    <source>
        <dbReference type="EMBL" id="KII82899.1"/>
    </source>
</evidence>
<dbReference type="AlphaFoldDB" id="A0A0C9T142"/>
<reference evidence="6 7" key="1">
    <citation type="submission" date="2014-06" db="EMBL/GenBank/DDBJ databases">
        <title>Evolutionary Origins and Diversification of the Mycorrhizal Mutualists.</title>
        <authorList>
            <consortium name="DOE Joint Genome Institute"/>
            <consortium name="Mycorrhizal Genomics Consortium"/>
            <person name="Kohler A."/>
            <person name="Kuo A."/>
            <person name="Nagy L.G."/>
            <person name="Floudas D."/>
            <person name="Copeland A."/>
            <person name="Barry K.W."/>
            <person name="Cichocki N."/>
            <person name="Veneault-Fourrey C."/>
            <person name="LaButti K."/>
            <person name="Lindquist E.A."/>
            <person name="Lipzen A."/>
            <person name="Lundell T."/>
            <person name="Morin E."/>
            <person name="Murat C."/>
            <person name="Riley R."/>
            <person name="Ohm R."/>
            <person name="Sun H."/>
            <person name="Tunlid A."/>
            <person name="Henrissat B."/>
            <person name="Grigoriev I.V."/>
            <person name="Hibbett D.S."/>
            <person name="Martin F."/>
        </authorList>
    </citation>
    <scope>NUCLEOTIDE SEQUENCE [LARGE SCALE GENOMIC DNA]</scope>
    <source>
        <strain evidence="6 7">FD-325 SS-3</strain>
    </source>
</reference>
<feature type="domain" description="MYND-type" evidence="5">
    <location>
        <begin position="4"/>
        <end position="42"/>
    </location>
</feature>
<dbReference type="PROSITE" id="PS01360">
    <property type="entry name" value="ZF_MYND_1"/>
    <property type="match status" value="1"/>
</dbReference>
<evidence type="ECO:0000256" key="3">
    <source>
        <dbReference type="ARBA" id="ARBA00022833"/>
    </source>
</evidence>
<gene>
    <name evidence="6" type="ORF">PLICRDRAFT_96043</name>
</gene>
<keyword evidence="7" id="KW-1185">Reference proteome</keyword>
<dbReference type="SUPFAM" id="SSF144232">
    <property type="entry name" value="HIT/MYND zinc finger-like"/>
    <property type="match status" value="1"/>
</dbReference>
<keyword evidence="1" id="KW-0479">Metal-binding</keyword>
<dbReference type="Proteomes" id="UP000053263">
    <property type="component" value="Unassembled WGS sequence"/>
</dbReference>
<keyword evidence="3" id="KW-0862">Zinc</keyword>
<protein>
    <recommendedName>
        <fullName evidence="5">MYND-type domain-containing protein</fullName>
    </recommendedName>
</protein>
<dbReference type="EMBL" id="KN832599">
    <property type="protein sequence ID" value="KII82899.1"/>
    <property type="molecule type" value="Genomic_DNA"/>
</dbReference>
<dbReference type="PROSITE" id="PS50865">
    <property type="entry name" value="ZF_MYND_2"/>
    <property type="match status" value="1"/>
</dbReference>
<dbReference type="Pfam" id="PF01753">
    <property type="entry name" value="zf-MYND"/>
    <property type="match status" value="1"/>
</dbReference>
<name>A0A0C9T142_PLICR</name>
<sequence length="206" mass="24033">MRSCEACGSVDRKLYRCLGCWFVVYCSKTCQTAHRGSHEEICHHEALMYRRASEAKRDLRWAFDGFWYYYDDLFARMAVYVIGALENPNAPIDRTVRVDIVYDPISRARRHRFQVTAISLQPSFGPVADEDSDEDPEDLYAVQVTVGVVNRQGSERFRESYVYREVLQTEVALMHRLAGEHPDSQRAWKESRRAMLARTLYGLNHR</sequence>
<dbReference type="HOGENOM" id="CLU_1332423_0_0_1"/>
<accession>A0A0C9T142</accession>
<keyword evidence="2 4" id="KW-0863">Zinc-finger</keyword>
<dbReference type="Gene3D" id="6.10.140.2220">
    <property type="match status" value="1"/>
</dbReference>
<evidence type="ECO:0000313" key="7">
    <source>
        <dbReference type="Proteomes" id="UP000053263"/>
    </source>
</evidence>
<evidence type="ECO:0000256" key="2">
    <source>
        <dbReference type="ARBA" id="ARBA00022771"/>
    </source>
</evidence>
<organism evidence="6 7">
    <name type="scientific">Plicaturopsis crispa FD-325 SS-3</name>
    <dbReference type="NCBI Taxonomy" id="944288"/>
    <lineage>
        <taxon>Eukaryota</taxon>
        <taxon>Fungi</taxon>
        <taxon>Dikarya</taxon>
        <taxon>Basidiomycota</taxon>
        <taxon>Agaricomycotina</taxon>
        <taxon>Agaricomycetes</taxon>
        <taxon>Agaricomycetidae</taxon>
        <taxon>Amylocorticiales</taxon>
        <taxon>Amylocorticiaceae</taxon>
        <taxon>Plicatura</taxon>
        <taxon>Plicaturopsis crispa</taxon>
    </lineage>
</organism>
<proteinExistence type="predicted"/>